<evidence type="ECO:0000256" key="4">
    <source>
        <dbReference type="ARBA" id="ARBA00022475"/>
    </source>
</evidence>
<feature type="chain" id="PRO_5012664250" description="Phosphatidylinositol 4-kinase type 2" evidence="15">
    <location>
        <begin position="22"/>
        <end position="577"/>
    </location>
</feature>
<feature type="region of interest" description="Disordered" evidence="13">
    <location>
        <begin position="132"/>
        <end position="154"/>
    </location>
</feature>
<dbReference type="GO" id="GO:0007030">
    <property type="term" value="P:Golgi organization"/>
    <property type="evidence" value="ECO:0007669"/>
    <property type="project" value="TreeGrafter"/>
</dbReference>
<dbReference type="AlphaFoldDB" id="A0A1W0XCE3"/>
<evidence type="ECO:0000256" key="10">
    <source>
        <dbReference type="ARBA" id="ARBA00022989"/>
    </source>
</evidence>
<comment type="subcellular location">
    <subcellularLocation>
        <location evidence="1">Cell membrane</location>
    </subcellularLocation>
    <subcellularLocation>
        <location evidence="12">Membrane</location>
        <topology evidence="12">Peripheral membrane protein</topology>
    </subcellularLocation>
</comment>
<dbReference type="OrthoDB" id="3349449at2759"/>
<evidence type="ECO:0000256" key="12">
    <source>
        <dbReference type="RuleBase" id="RU367084"/>
    </source>
</evidence>
<name>A0A1W0XCE3_HYPEX</name>
<comment type="caution">
    <text evidence="17">The sequence shown here is derived from an EMBL/GenBank/DDBJ whole genome shotgun (WGS) entry which is preliminary data.</text>
</comment>
<evidence type="ECO:0000256" key="7">
    <source>
        <dbReference type="ARBA" id="ARBA00022741"/>
    </source>
</evidence>
<comment type="similarity">
    <text evidence="2 12">Belongs to the PI3/PI4-kinase family. Type II PI4K subfamily.</text>
</comment>
<feature type="signal peptide" evidence="15">
    <location>
        <begin position="1"/>
        <end position="21"/>
    </location>
</feature>
<keyword evidence="15" id="KW-0732">Signal</keyword>
<dbReference type="InterPro" id="IPR039756">
    <property type="entry name" value="Lsb6/PI4K2"/>
</dbReference>
<keyword evidence="4" id="KW-1003">Cell membrane</keyword>
<dbReference type="GO" id="GO:0046854">
    <property type="term" value="P:phosphatidylinositol phosphate biosynthetic process"/>
    <property type="evidence" value="ECO:0007669"/>
    <property type="project" value="UniProtKB-UniRule"/>
</dbReference>
<dbReference type="GO" id="GO:0004430">
    <property type="term" value="F:1-phosphatidylinositol 4-kinase activity"/>
    <property type="evidence" value="ECO:0007669"/>
    <property type="project" value="UniProtKB-UniRule"/>
</dbReference>
<keyword evidence="18" id="KW-1185">Reference proteome</keyword>
<dbReference type="GO" id="GO:0005886">
    <property type="term" value="C:plasma membrane"/>
    <property type="evidence" value="ECO:0007669"/>
    <property type="project" value="UniProtKB-SubCell"/>
</dbReference>
<keyword evidence="5 12" id="KW-0808">Transferase</keyword>
<organism evidence="17 18">
    <name type="scientific">Hypsibius exemplaris</name>
    <name type="common">Freshwater tardigrade</name>
    <dbReference type="NCBI Taxonomy" id="2072580"/>
    <lineage>
        <taxon>Eukaryota</taxon>
        <taxon>Metazoa</taxon>
        <taxon>Ecdysozoa</taxon>
        <taxon>Tardigrada</taxon>
        <taxon>Eutardigrada</taxon>
        <taxon>Parachela</taxon>
        <taxon>Hypsibioidea</taxon>
        <taxon>Hypsibiidae</taxon>
        <taxon>Hypsibius</taxon>
    </lineage>
</organism>
<dbReference type="Pfam" id="PF01679">
    <property type="entry name" value="Pmp3"/>
    <property type="match status" value="1"/>
</dbReference>
<dbReference type="GO" id="GO:0005765">
    <property type="term" value="C:lysosomal membrane"/>
    <property type="evidence" value="ECO:0007669"/>
    <property type="project" value="TreeGrafter"/>
</dbReference>
<dbReference type="PANTHER" id="PTHR12865:SF1">
    <property type="entry name" value="PHOSPHATIDYLINOSITOL 4-KINASE TYPE 2"/>
    <property type="match status" value="1"/>
</dbReference>
<comment type="similarity">
    <text evidence="3">Belongs to the UPF0057 (PMP3) family.</text>
</comment>
<keyword evidence="6 14" id="KW-0812">Transmembrane</keyword>
<comment type="catalytic activity">
    <reaction evidence="12">
        <text>a 1,2-diacyl-sn-glycero-3-phospho-(1D-myo-inositol) + ATP = a 1,2-diacyl-sn-glycero-3-phospho-(1D-myo-inositol 4-phosphate) + ADP + H(+)</text>
        <dbReference type="Rhea" id="RHEA:19877"/>
        <dbReference type="ChEBI" id="CHEBI:15378"/>
        <dbReference type="ChEBI" id="CHEBI:30616"/>
        <dbReference type="ChEBI" id="CHEBI:57880"/>
        <dbReference type="ChEBI" id="CHEBI:58178"/>
        <dbReference type="ChEBI" id="CHEBI:456216"/>
        <dbReference type="EC" id="2.7.1.67"/>
    </reaction>
</comment>
<evidence type="ECO:0000256" key="2">
    <source>
        <dbReference type="ARBA" id="ARBA00008941"/>
    </source>
</evidence>
<evidence type="ECO:0000256" key="13">
    <source>
        <dbReference type="SAM" id="MobiDB-lite"/>
    </source>
</evidence>
<accession>A0A1W0XCE3</accession>
<proteinExistence type="inferred from homology"/>
<evidence type="ECO:0000259" key="16">
    <source>
        <dbReference type="PROSITE" id="PS50290"/>
    </source>
</evidence>
<evidence type="ECO:0000256" key="5">
    <source>
        <dbReference type="ARBA" id="ARBA00022679"/>
    </source>
</evidence>
<feature type="domain" description="PI3K/PI4K catalytic" evidence="16">
    <location>
        <begin position="195"/>
        <end position="545"/>
    </location>
</feature>
<dbReference type="PANTHER" id="PTHR12865">
    <property type="entry name" value="PHOSPHATIDYLINOSITOL 4-KINASE TYPE-II"/>
    <property type="match status" value="1"/>
</dbReference>
<evidence type="ECO:0000256" key="3">
    <source>
        <dbReference type="ARBA" id="ARBA00009530"/>
    </source>
</evidence>
<gene>
    <name evidence="17" type="ORF">BV898_00813</name>
</gene>
<dbReference type="GO" id="GO:0007032">
    <property type="term" value="P:endosome organization"/>
    <property type="evidence" value="ECO:0007669"/>
    <property type="project" value="TreeGrafter"/>
</dbReference>
<dbReference type="GO" id="GO:0005524">
    <property type="term" value="F:ATP binding"/>
    <property type="evidence" value="ECO:0007669"/>
    <property type="project" value="UniProtKB-UniRule"/>
</dbReference>
<dbReference type="Proteomes" id="UP000192578">
    <property type="component" value="Unassembled WGS sequence"/>
</dbReference>
<dbReference type="PROSITE" id="PS50290">
    <property type="entry name" value="PI3_4_KINASE_3"/>
    <property type="match status" value="1"/>
</dbReference>
<dbReference type="InterPro" id="IPR000612">
    <property type="entry name" value="PMP3"/>
</dbReference>
<dbReference type="Gene3D" id="1.10.1070.20">
    <property type="match status" value="1"/>
</dbReference>
<feature type="transmembrane region" description="Helical" evidence="14">
    <location>
        <begin position="31"/>
        <end position="52"/>
    </location>
</feature>
<evidence type="ECO:0000313" key="17">
    <source>
        <dbReference type="EMBL" id="OQV25120.1"/>
    </source>
</evidence>
<keyword evidence="10 14" id="KW-1133">Transmembrane helix</keyword>
<dbReference type="InterPro" id="IPR000403">
    <property type="entry name" value="PI3/4_kinase_cat_dom"/>
</dbReference>
<evidence type="ECO:0000256" key="9">
    <source>
        <dbReference type="ARBA" id="ARBA00022840"/>
    </source>
</evidence>
<keyword evidence="7 12" id="KW-0547">Nucleotide-binding</keyword>
<protein>
    <recommendedName>
        <fullName evidence="12">Phosphatidylinositol 4-kinase type 2</fullName>
        <ecNumber evidence="12">2.7.1.67</ecNumber>
    </recommendedName>
</protein>
<sequence>MTFKEIIVVVLAFFLPPAAVAIQQDAITKDFWINLLLTILAFIPGVIHALYYESAATPAFTHPRFSSQTKNSHTLQIARDESDTSDSDERPLLRENHHTQLQFQDIPLPDVTHTTTTHLPLTEMSASSLHHSVVSENSPLLSHGPLTGGAAGEESLSTSKMDHQIPSRRLHENVFPEDPEFSQMIHEAELAIENGINPERVVQGSSGSYFVKNHEGVILGIFKPKNEEPYGKMNPKFLKLVQRCCCPWCFGRGCLVPNQGYLSEAGASLIDEKMKLGIVPKTRVIYLASPAFNYTRGERAKSRAKRDLAEHFPKMGKSFKRLGLPLKVGSFQVFVNGYKDADYWLRRFETESILSETATKEFQMLFERMVILDYIIRNTDRGNDNWLVMYENSDIEKLSGKKPEVDLLQNSPDSPESEKQAGDWNIVQKPVIKLAAIDNGLAFPFKHPDEWRAYPYYWAWLPQARVPFSQETIDLVLPLLSDMMFVEDLAEGLEEIFRGDKGFDRQMFSKQMSVMRGQILNLVQALKDRKSPVQLVQMPPVTIERKRHVDDLNRTNSDTGSYFQQRVQDRMPFFKWC</sequence>
<dbReference type="GO" id="GO:0005802">
    <property type="term" value="C:trans-Golgi network"/>
    <property type="evidence" value="ECO:0007669"/>
    <property type="project" value="TreeGrafter"/>
</dbReference>
<keyword evidence="9 12" id="KW-0067">ATP-binding</keyword>
<feature type="compositionally biased region" description="Basic and acidic residues" evidence="13">
    <location>
        <begin position="78"/>
        <end position="90"/>
    </location>
</feature>
<dbReference type="EC" id="2.7.1.67" evidence="12"/>
<evidence type="ECO:0000313" key="18">
    <source>
        <dbReference type="Proteomes" id="UP000192578"/>
    </source>
</evidence>
<evidence type="ECO:0000256" key="14">
    <source>
        <dbReference type="SAM" id="Phobius"/>
    </source>
</evidence>
<reference evidence="18" key="1">
    <citation type="submission" date="2017-01" db="EMBL/GenBank/DDBJ databases">
        <title>Comparative genomics of anhydrobiosis in the tardigrade Hypsibius dujardini.</title>
        <authorList>
            <person name="Yoshida Y."/>
            <person name="Koutsovoulos G."/>
            <person name="Laetsch D."/>
            <person name="Stevens L."/>
            <person name="Kumar S."/>
            <person name="Horikawa D."/>
            <person name="Ishino K."/>
            <person name="Komine S."/>
            <person name="Tomita M."/>
            <person name="Blaxter M."/>
            <person name="Arakawa K."/>
        </authorList>
    </citation>
    <scope>NUCLEOTIDE SEQUENCE [LARGE SCALE GENOMIC DNA]</scope>
    <source>
        <strain evidence="18">Z151</strain>
    </source>
</reference>
<feature type="region of interest" description="Disordered" evidence="13">
    <location>
        <begin position="62"/>
        <end position="90"/>
    </location>
</feature>
<feature type="compositionally biased region" description="Polar residues" evidence="13">
    <location>
        <begin position="64"/>
        <end position="75"/>
    </location>
</feature>
<keyword evidence="8 12" id="KW-0418">Kinase</keyword>
<keyword evidence="11 12" id="KW-0472">Membrane</keyword>
<dbReference type="EMBL" id="MTYJ01000003">
    <property type="protein sequence ID" value="OQV25120.1"/>
    <property type="molecule type" value="Genomic_DNA"/>
</dbReference>
<evidence type="ECO:0000256" key="15">
    <source>
        <dbReference type="SAM" id="SignalP"/>
    </source>
</evidence>
<evidence type="ECO:0000256" key="1">
    <source>
        <dbReference type="ARBA" id="ARBA00004236"/>
    </source>
</evidence>
<evidence type="ECO:0000256" key="8">
    <source>
        <dbReference type="ARBA" id="ARBA00022777"/>
    </source>
</evidence>
<evidence type="ECO:0000256" key="6">
    <source>
        <dbReference type="ARBA" id="ARBA00022692"/>
    </source>
</evidence>
<dbReference type="GO" id="GO:0005768">
    <property type="term" value="C:endosome"/>
    <property type="evidence" value="ECO:0007669"/>
    <property type="project" value="TreeGrafter"/>
</dbReference>
<dbReference type="Pfam" id="PF00454">
    <property type="entry name" value="PI3_PI4_kinase"/>
    <property type="match status" value="1"/>
</dbReference>
<evidence type="ECO:0000256" key="11">
    <source>
        <dbReference type="ARBA" id="ARBA00023136"/>
    </source>
</evidence>